<keyword evidence="2" id="KW-1185">Reference proteome</keyword>
<evidence type="ECO:0000313" key="2">
    <source>
        <dbReference type="Proteomes" id="UP001518976"/>
    </source>
</evidence>
<protein>
    <submittedName>
        <fullName evidence="1">Uncharacterized protein</fullName>
    </submittedName>
</protein>
<reference evidence="1 2" key="1">
    <citation type="submission" date="2021-02" db="EMBL/GenBank/DDBJ databases">
        <title>Streptomyces spirodelae sp. nov., isolated from duckweed.</title>
        <authorList>
            <person name="Saimee Y."/>
            <person name="Duangmal K."/>
        </authorList>
    </citation>
    <scope>NUCLEOTIDE SEQUENCE [LARGE SCALE GENOMIC DNA]</scope>
    <source>
        <strain evidence="1 2">DW4-2</strain>
    </source>
</reference>
<name>A0ABS3X1F5_9ACTN</name>
<dbReference type="EMBL" id="JAFFZN010000032">
    <property type="protein sequence ID" value="MBO8189214.1"/>
    <property type="molecule type" value="Genomic_DNA"/>
</dbReference>
<evidence type="ECO:0000313" key="1">
    <source>
        <dbReference type="EMBL" id="MBO8189214.1"/>
    </source>
</evidence>
<dbReference type="Proteomes" id="UP001518976">
    <property type="component" value="Unassembled WGS sequence"/>
</dbReference>
<proteinExistence type="predicted"/>
<dbReference type="RefSeq" id="WP_209267983.1">
    <property type="nucleotide sequence ID" value="NZ_JAFFZN010000032.1"/>
</dbReference>
<sequence length="99" mass="11056">MTPTQKRWRLVGQLVAAAVALTVAWQLSSYPLPPWLLVVTAISSSLGLMEAAQRITDVVHTRTYRCPDPACDHRVTLINGGADEHRRYQEEAGAHPYHH</sequence>
<comment type="caution">
    <text evidence="1">The sequence shown here is derived from an EMBL/GenBank/DDBJ whole genome shotgun (WGS) entry which is preliminary data.</text>
</comment>
<accession>A0ABS3X1F5</accession>
<gene>
    <name evidence="1" type="ORF">JW592_27705</name>
</gene>
<organism evidence="1 2">
    <name type="scientific">Streptomyces spirodelae</name>
    <dbReference type="NCBI Taxonomy" id="2812904"/>
    <lineage>
        <taxon>Bacteria</taxon>
        <taxon>Bacillati</taxon>
        <taxon>Actinomycetota</taxon>
        <taxon>Actinomycetes</taxon>
        <taxon>Kitasatosporales</taxon>
        <taxon>Streptomycetaceae</taxon>
        <taxon>Streptomyces</taxon>
    </lineage>
</organism>